<dbReference type="FunFam" id="2.60.40.10:FF:001343">
    <property type="entry name" value="titin isoform X1"/>
    <property type="match status" value="1"/>
</dbReference>
<keyword evidence="1" id="KW-0393">Immunoglobulin domain</keyword>
<dbReference type="Pfam" id="PF07679">
    <property type="entry name" value="I-set"/>
    <property type="match status" value="2"/>
</dbReference>
<dbReference type="GO" id="GO:0031430">
    <property type="term" value="C:M band"/>
    <property type="evidence" value="ECO:0007669"/>
    <property type="project" value="TreeGrafter"/>
</dbReference>
<name>A0A3B4YRB9_SERLL</name>
<protein>
    <recommendedName>
        <fullName evidence="2">Ig-like domain-containing protein</fullName>
    </recommendedName>
</protein>
<evidence type="ECO:0000313" key="3">
    <source>
        <dbReference type="Ensembl" id="ENSSLDP00000025289.1"/>
    </source>
</evidence>
<evidence type="ECO:0000256" key="1">
    <source>
        <dbReference type="ARBA" id="ARBA00023319"/>
    </source>
</evidence>
<dbReference type="Proteomes" id="UP000261360">
    <property type="component" value="Unplaced"/>
</dbReference>
<dbReference type="STRING" id="1841481.ENSSLDP00000025289"/>
<dbReference type="SUPFAM" id="SSF48726">
    <property type="entry name" value="Immunoglobulin"/>
    <property type="match status" value="2"/>
</dbReference>
<dbReference type="SMART" id="SM00409">
    <property type="entry name" value="IG"/>
    <property type="match status" value="2"/>
</dbReference>
<dbReference type="Gene3D" id="2.60.40.10">
    <property type="entry name" value="Immunoglobulins"/>
    <property type="match status" value="2"/>
</dbReference>
<dbReference type="SMART" id="SM00408">
    <property type="entry name" value="IGc2"/>
    <property type="match status" value="2"/>
</dbReference>
<evidence type="ECO:0000313" key="4">
    <source>
        <dbReference type="Proteomes" id="UP000261360"/>
    </source>
</evidence>
<dbReference type="PANTHER" id="PTHR14340:SF13">
    <property type="entry name" value="TITIN"/>
    <property type="match status" value="1"/>
</dbReference>
<dbReference type="GO" id="GO:0048738">
    <property type="term" value="P:cardiac muscle tissue development"/>
    <property type="evidence" value="ECO:0007669"/>
    <property type="project" value="TreeGrafter"/>
</dbReference>
<dbReference type="InterPro" id="IPR007110">
    <property type="entry name" value="Ig-like_dom"/>
</dbReference>
<feature type="domain" description="Ig-like" evidence="2">
    <location>
        <begin position="6"/>
        <end position="100"/>
    </location>
</feature>
<dbReference type="InterPro" id="IPR003598">
    <property type="entry name" value="Ig_sub2"/>
</dbReference>
<dbReference type="GeneTree" id="ENSGT01110000267173"/>
<dbReference type="PROSITE" id="PS50835">
    <property type="entry name" value="IG_LIKE"/>
    <property type="match status" value="2"/>
</dbReference>
<dbReference type="FunFam" id="2.60.40.10:FF:000002">
    <property type="entry name" value="Titin a"/>
    <property type="match status" value="1"/>
</dbReference>
<keyword evidence="4" id="KW-1185">Reference proteome</keyword>
<reference evidence="3" key="2">
    <citation type="submission" date="2025-09" db="UniProtKB">
        <authorList>
            <consortium name="Ensembl"/>
        </authorList>
    </citation>
    <scope>IDENTIFICATION</scope>
</reference>
<feature type="domain" description="Ig-like" evidence="2">
    <location>
        <begin position="115"/>
        <end position="203"/>
    </location>
</feature>
<accession>A0A3B4YRB9</accession>
<dbReference type="InterPro" id="IPR003599">
    <property type="entry name" value="Ig_sub"/>
</dbReference>
<dbReference type="AlphaFoldDB" id="A0A3B4YRB9"/>
<evidence type="ECO:0000259" key="2">
    <source>
        <dbReference type="PROSITE" id="PS50835"/>
    </source>
</evidence>
<dbReference type="GO" id="GO:0008307">
    <property type="term" value="F:structural constituent of muscle"/>
    <property type="evidence" value="ECO:0007669"/>
    <property type="project" value="TreeGrafter"/>
</dbReference>
<dbReference type="GO" id="GO:0045214">
    <property type="term" value="P:sarcomere organization"/>
    <property type="evidence" value="ECO:0007669"/>
    <property type="project" value="TreeGrafter"/>
</dbReference>
<dbReference type="PANTHER" id="PTHR14340">
    <property type="entry name" value="MICROFIBRIL-ASSOCIATED GLYCOPROTEIN 3"/>
    <property type="match status" value="1"/>
</dbReference>
<reference evidence="3" key="1">
    <citation type="submission" date="2025-08" db="UniProtKB">
        <authorList>
            <consortium name="Ensembl"/>
        </authorList>
    </citation>
    <scope>IDENTIFICATION</scope>
</reference>
<dbReference type="InterPro" id="IPR013098">
    <property type="entry name" value="Ig_I-set"/>
</dbReference>
<proteinExistence type="predicted"/>
<dbReference type="InterPro" id="IPR036179">
    <property type="entry name" value="Ig-like_dom_sf"/>
</dbReference>
<sequence>VGMSAPTIVLREAMEGEEGCDVSIVAKVSGCPFPTLTWHKASVAKPEEKAAVQYDQHMNKLVTHDKCTLLIQQASRHDSALYSLTASNSLGTVTKDIKLSVLGEIRRHQQTVSKPVIDLKLAGALTVKAGESVRMEAALRGKPQPEVKWIKDKAVGDNPRISYETGSDYSKFLLTKSRRTDTGKYIITATNAAGTFTAYANVNVLDVPGPANPAGPSQPKIPSVSSQLSLGTWDLQNVSDAHDSFLSCVFLCCGIFTELCFTISPCRAPWPPCRPESV</sequence>
<dbReference type="InterPro" id="IPR013783">
    <property type="entry name" value="Ig-like_fold"/>
</dbReference>
<organism evidence="3 4">
    <name type="scientific">Seriola lalandi dorsalis</name>
    <dbReference type="NCBI Taxonomy" id="1841481"/>
    <lineage>
        <taxon>Eukaryota</taxon>
        <taxon>Metazoa</taxon>
        <taxon>Chordata</taxon>
        <taxon>Craniata</taxon>
        <taxon>Vertebrata</taxon>
        <taxon>Euteleostomi</taxon>
        <taxon>Actinopterygii</taxon>
        <taxon>Neopterygii</taxon>
        <taxon>Teleostei</taxon>
        <taxon>Neoteleostei</taxon>
        <taxon>Acanthomorphata</taxon>
        <taxon>Carangaria</taxon>
        <taxon>Carangiformes</taxon>
        <taxon>Carangidae</taxon>
        <taxon>Seriola</taxon>
    </lineage>
</organism>
<dbReference type="Ensembl" id="ENSSLDT00000026078.1">
    <property type="protein sequence ID" value="ENSSLDP00000025289.1"/>
    <property type="gene ID" value="ENSSLDG00000019686.1"/>
</dbReference>